<evidence type="ECO:0000313" key="1">
    <source>
        <dbReference type="EMBL" id="KAH7838550.1"/>
    </source>
</evidence>
<proteinExistence type="predicted"/>
<comment type="caution">
    <text evidence="1">The sequence shown here is derived from an EMBL/GenBank/DDBJ whole genome shotgun (WGS) entry which is preliminary data.</text>
</comment>
<dbReference type="Proteomes" id="UP000828048">
    <property type="component" value="Chromosome 6"/>
</dbReference>
<evidence type="ECO:0000313" key="2">
    <source>
        <dbReference type="Proteomes" id="UP000828048"/>
    </source>
</evidence>
<accession>A0ACB7XD53</accession>
<name>A0ACB7XD53_9ERIC</name>
<dbReference type="EMBL" id="CM037156">
    <property type="protein sequence ID" value="KAH7838550.1"/>
    <property type="molecule type" value="Genomic_DNA"/>
</dbReference>
<gene>
    <name evidence="1" type="ORF">Vadar_027986</name>
</gene>
<sequence length="307" mass="32726">MALMETKPVVTNVFEQGSFGFTSITVEKSNESSSPPKPLFIVSPTVEGTYPVLLFFPGTQTRNASYSKIFEHVSSHGFIVVSPQLCICFLTPQPTEIDSAAAVTNWLPTGLSSTLPTNIHPNLQLLAVSGHSRGGKSAFALALDESSLITSLSIKTLIALDPVAGFCGKEIPPHILTYVPRSFNLTIPVAVIGTGLGPEHKFGIMPACAPDKLNCEEFFAECKPPCCYFKAKDFGHMDMLDDVTLMSCMCVSGDGTGGKEGLRACLGGVFVACLRAFLEGESGDLRVIVNNPGVAPVVLDPVYFVET</sequence>
<keyword evidence="2" id="KW-1185">Reference proteome</keyword>
<reference evidence="1 2" key="1">
    <citation type="journal article" date="2021" name="Hortic Res">
        <title>High-quality reference genome and annotation aids understanding of berry development for evergreen blueberry (Vaccinium darrowii).</title>
        <authorList>
            <person name="Yu J."/>
            <person name="Hulse-Kemp A.M."/>
            <person name="Babiker E."/>
            <person name="Staton M."/>
        </authorList>
    </citation>
    <scope>NUCLEOTIDE SEQUENCE [LARGE SCALE GENOMIC DNA]</scope>
    <source>
        <strain evidence="2">cv. NJ 8807/NJ 8810</strain>
        <tissue evidence="1">Young leaf</tissue>
    </source>
</reference>
<organism evidence="1 2">
    <name type="scientific">Vaccinium darrowii</name>
    <dbReference type="NCBI Taxonomy" id="229202"/>
    <lineage>
        <taxon>Eukaryota</taxon>
        <taxon>Viridiplantae</taxon>
        <taxon>Streptophyta</taxon>
        <taxon>Embryophyta</taxon>
        <taxon>Tracheophyta</taxon>
        <taxon>Spermatophyta</taxon>
        <taxon>Magnoliopsida</taxon>
        <taxon>eudicotyledons</taxon>
        <taxon>Gunneridae</taxon>
        <taxon>Pentapetalae</taxon>
        <taxon>asterids</taxon>
        <taxon>Ericales</taxon>
        <taxon>Ericaceae</taxon>
        <taxon>Vaccinioideae</taxon>
        <taxon>Vaccinieae</taxon>
        <taxon>Vaccinium</taxon>
    </lineage>
</organism>
<protein>
    <submittedName>
        <fullName evidence="1">Uncharacterized protein</fullName>
    </submittedName>
</protein>